<comment type="caution">
    <text evidence="1">The sequence shown here is derived from an EMBL/GenBank/DDBJ whole genome shotgun (WGS) entry which is preliminary data.</text>
</comment>
<organism evidence="1 2">
    <name type="scientific">Candidatus Thiothrix phosphatis</name>
    <dbReference type="NCBI Taxonomy" id="3112415"/>
    <lineage>
        <taxon>Bacteria</taxon>
        <taxon>Pseudomonadati</taxon>
        <taxon>Pseudomonadota</taxon>
        <taxon>Gammaproteobacteria</taxon>
        <taxon>Thiotrichales</taxon>
        <taxon>Thiotrichaceae</taxon>
        <taxon>Thiothrix</taxon>
    </lineage>
</organism>
<accession>A0ABU6CUJ5</accession>
<keyword evidence="2" id="KW-1185">Reference proteome</keyword>
<dbReference type="Proteomes" id="UP001308005">
    <property type="component" value="Unassembled WGS sequence"/>
</dbReference>
<evidence type="ECO:0000313" key="2">
    <source>
        <dbReference type="Proteomes" id="UP001308005"/>
    </source>
</evidence>
<sequence>MSGRGASIAVLDQVSADSNQPIHLVELYLDAAATFATDFYRAVAWNGNEYLALASYLSFDQIEETGDLSGNQTTIRMSGVDQAWVSAVLQYDFIDRRVVIRKAFIDAFGGVVIDPLPIFDGRCDQPTIEESPDSGDCIVSITAGSHWVDFERRPGRHTNLSEQQIYAPGDNGFGFITSSGKEILWGQKA</sequence>
<proteinExistence type="predicted"/>
<protein>
    <submittedName>
        <fullName evidence="1">Uncharacterized protein</fullName>
    </submittedName>
</protein>
<gene>
    <name evidence="1" type="ORF">VSS37_05885</name>
</gene>
<name>A0ABU6CUJ5_9GAMM</name>
<dbReference type="EMBL" id="JAYMYJ010000045">
    <property type="protein sequence ID" value="MEB4590502.1"/>
    <property type="molecule type" value="Genomic_DNA"/>
</dbReference>
<reference evidence="2" key="1">
    <citation type="submission" date="2023-07" db="EMBL/GenBank/DDBJ databases">
        <title>The carbon used by Thiothrix.</title>
        <authorList>
            <person name="Chen L."/>
        </authorList>
    </citation>
    <scope>NUCLEOTIDE SEQUENCE [LARGE SCALE GENOMIC DNA]</scope>
</reference>
<dbReference type="RefSeq" id="WP_324693838.1">
    <property type="nucleotide sequence ID" value="NZ_JAYMYJ010000045.1"/>
</dbReference>
<evidence type="ECO:0000313" key="1">
    <source>
        <dbReference type="EMBL" id="MEB4590502.1"/>
    </source>
</evidence>